<dbReference type="PANTHER" id="PTHR10947:SF0">
    <property type="entry name" value="PHENYLALANINE--TRNA LIGASE BETA SUBUNIT"/>
    <property type="match status" value="1"/>
</dbReference>
<evidence type="ECO:0000256" key="5">
    <source>
        <dbReference type="ARBA" id="ARBA00022555"/>
    </source>
</evidence>
<keyword evidence="7 15" id="KW-0479">Metal-binding</keyword>
<dbReference type="GO" id="GO:0009328">
    <property type="term" value="C:phenylalanine-tRNA ligase complex"/>
    <property type="evidence" value="ECO:0007669"/>
    <property type="project" value="TreeGrafter"/>
</dbReference>
<dbReference type="InterPro" id="IPR045060">
    <property type="entry name" value="Phe-tRNA-ligase_IIc_bsu"/>
</dbReference>
<reference evidence="21" key="1">
    <citation type="submission" date="2016-11" db="EMBL/GenBank/DDBJ databases">
        <authorList>
            <person name="Varghese N."/>
            <person name="Submissions S."/>
        </authorList>
    </citation>
    <scope>NUCLEOTIDE SEQUENCE [LARGE SCALE GENOMIC DNA]</scope>
    <source>
        <strain evidence="21">DSM 26134</strain>
    </source>
</reference>
<protein>
    <recommendedName>
        <fullName evidence="15">Phenylalanine--tRNA ligase beta subunit</fullName>
        <ecNumber evidence="15">6.1.1.20</ecNumber>
    </recommendedName>
    <alternativeName>
        <fullName evidence="15">Phenylalanyl-tRNA synthetase beta subunit</fullName>
        <shortName evidence="15">PheRS</shortName>
    </alternativeName>
</protein>
<feature type="binding site" evidence="15">
    <location>
        <position position="463"/>
    </location>
    <ligand>
        <name>Mg(2+)</name>
        <dbReference type="ChEBI" id="CHEBI:18420"/>
        <note>shared with alpha subunit</note>
    </ligand>
</feature>
<dbReference type="Gene3D" id="3.30.930.10">
    <property type="entry name" value="Bira Bifunctional Protein, Domain 2"/>
    <property type="match status" value="1"/>
</dbReference>
<evidence type="ECO:0000256" key="4">
    <source>
        <dbReference type="ARBA" id="ARBA00022490"/>
    </source>
</evidence>
<dbReference type="GO" id="GO:0006432">
    <property type="term" value="P:phenylalanyl-tRNA aminoacylation"/>
    <property type="evidence" value="ECO:0007669"/>
    <property type="project" value="UniProtKB-UniRule"/>
</dbReference>
<keyword evidence="6 15" id="KW-0436">Ligase</keyword>
<dbReference type="FunFam" id="3.30.56.10:FF:000002">
    <property type="entry name" value="Phenylalanine--tRNA ligase beta subunit"/>
    <property type="match status" value="1"/>
</dbReference>
<evidence type="ECO:0000256" key="13">
    <source>
        <dbReference type="ARBA" id="ARBA00023146"/>
    </source>
</evidence>
<dbReference type="FunFam" id="2.40.50.140:FF:000045">
    <property type="entry name" value="Phenylalanine--tRNA ligase beta subunit"/>
    <property type="match status" value="1"/>
</dbReference>
<dbReference type="SMART" id="SM00874">
    <property type="entry name" value="B5"/>
    <property type="match status" value="1"/>
</dbReference>
<dbReference type="SUPFAM" id="SSF46955">
    <property type="entry name" value="Putative DNA-binding domain"/>
    <property type="match status" value="1"/>
</dbReference>
<keyword evidence="21" id="KW-1185">Reference proteome</keyword>
<dbReference type="InterPro" id="IPR009061">
    <property type="entry name" value="DNA-bd_dom_put_sf"/>
</dbReference>
<keyword evidence="5 16" id="KW-0820">tRNA-binding</keyword>
<dbReference type="PROSITE" id="PS50886">
    <property type="entry name" value="TRBD"/>
    <property type="match status" value="1"/>
</dbReference>
<dbReference type="GO" id="GO:0000049">
    <property type="term" value="F:tRNA binding"/>
    <property type="evidence" value="ECO:0007669"/>
    <property type="project" value="UniProtKB-UniRule"/>
</dbReference>
<dbReference type="InterPro" id="IPR012340">
    <property type="entry name" value="NA-bd_OB-fold"/>
</dbReference>
<evidence type="ECO:0000256" key="10">
    <source>
        <dbReference type="ARBA" id="ARBA00022842"/>
    </source>
</evidence>
<keyword evidence="9 15" id="KW-0067">ATP-binding</keyword>
<feature type="binding site" evidence="15">
    <location>
        <position position="469"/>
    </location>
    <ligand>
        <name>Mg(2+)</name>
        <dbReference type="ChEBI" id="CHEBI:18420"/>
        <note>shared with alpha subunit</note>
    </ligand>
</feature>
<evidence type="ECO:0000256" key="15">
    <source>
        <dbReference type="HAMAP-Rule" id="MF_00283"/>
    </source>
</evidence>
<evidence type="ECO:0000256" key="11">
    <source>
        <dbReference type="ARBA" id="ARBA00022884"/>
    </source>
</evidence>
<dbReference type="CDD" id="cd00769">
    <property type="entry name" value="PheRS_beta_core"/>
    <property type="match status" value="1"/>
</dbReference>
<comment type="subunit">
    <text evidence="3 15">Tetramer of two alpha and two beta subunits.</text>
</comment>
<evidence type="ECO:0000256" key="12">
    <source>
        <dbReference type="ARBA" id="ARBA00022917"/>
    </source>
</evidence>
<dbReference type="Proteomes" id="UP000184474">
    <property type="component" value="Unassembled WGS sequence"/>
</dbReference>
<dbReference type="GO" id="GO:0000287">
    <property type="term" value="F:magnesium ion binding"/>
    <property type="evidence" value="ECO:0007669"/>
    <property type="project" value="UniProtKB-UniRule"/>
</dbReference>
<evidence type="ECO:0000256" key="7">
    <source>
        <dbReference type="ARBA" id="ARBA00022723"/>
    </source>
</evidence>
<dbReference type="InterPro" id="IPR005147">
    <property type="entry name" value="tRNA_synthase_B5-dom"/>
</dbReference>
<accession>A0A1M6M2R8</accession>
<dbReference type="SUPFAM" id="SSF54991">
    <property type="entry name" value="Anticodon-binding domain of PheRS"/>
    <property type="match status" value="1"/>
</dbReference>
<feature type="domain" description="FDX-ACB" evidence="18">
    <location>
        <begin position="710"/>
        <end position="803"/>
    </location>
</feature>
<evidence type="ECO:0000259" key="18">
    <source>
        <dbReference type="PROSITE" id="PS51447"/>
    </source>
</evidence>
<dbReference type="Gene3D" id="2.40.50.140">
    <property type="entry name" value="Nucleic acid-binding proteins"/>
    <property type="match status" value="1"/>
</dbReference>
<keyword evidence="13 15" id="KW-0030">Aminoacyl-tRNA synthetase</keyword>
<evidence type="ECO:0000259" key="17">
    <source>
        <dbReference type="PROSITE" id="PS50886"/>
    </source>
</evidence>
<dbReference type="PROSITE" id="PS51447">
    <property type="entry name" value="FDX_ACB"/>
    <property type="match status" value="1"/>
</dbReference>
<dbReference type="NCBIfam" id="TIGR00472">
    <property type="entry name" value="pheT_bact"/>
    <property type="match status" value="1"/>
</dbReference>
<dbReference type="CDD" id="cd02796">
    <property type="entry name" value="tRNA_bind_bactPheRS"/>
    <property type="match status" value="1"/>
</dbReference>
<dbReference type="InterPro" id="IPR005146">
    <property type="entry name" value="B3/B4_tRNA-bd"/>
</dbReference>
<dbReference type="STRING" id="156994.SAMN04488028_1011197"/>
<dbReference type="RefSeq" id="WP_073120315.1">
    <property type="nucleotide sequence ID" value="NZ_FRAA01000001.1"/>
</dbReference>
<evidence type="ECO:0000256" key="3">
    <source>
        <dbReference type="ARBA" id="ARBA00011209"/>
    </source>
</evidence>
<feature type="binding site" evidence="15">
    <location>
        <position position="472"/>
    </location>
    <ligand>
        <name>Mg(2+)</name>
        <dbReference type="ChEBI" id="CHEBI:18420"/>
        <note>shared with alpha subunit</note>
    </ligand>
</feature>
<dbReference type="SUPFAM" id="SSF56037">
    <property type="entry name" value="PheT/TilS domain"/>
    <property type="match status" value="1"/>
</dbReference>
<keyword evidence="8 15" id="KW-0547">Nucleotide-binding</keyword>
<evidence type="ECO:0000313" key="21">
    <source>
        <dbReference type="Proteomes" id="UP000184474"/>
    </source>
</evidence>
<dbReference type="InterPro" id="IPR033714">
    <property type="entry name" value="tRNA_bind_bactPheRS"/>
</dbReference>
<dbReference type="InterPro" id="IPR005121">
    <property type="entry name" value="Fdx_antiC-bd"/>
</dbReference>
<dbReference type="Pfam" id="PF03484">
    <property type="entry name" value="B5"/>
    <property type="match status" value="1"/>
</dbReference>
<dbReference type="Pfam" id="PF03483">
    <property type="entry name" value="B3_4"/>
    <property type="match status" value="1"/>
</dbReference>
<dbReference type="NCBIfam" id="NF045760">
    <property type="entry name" value="YtpR"/>
    <property type="match status" value="1"/>
</dbReference>
<dbReference type="InterPro" id="IPR041616">
    <property type="entry name" value="PheRS_beta_core"/>
</dbReference>
<name>A0A1M6M2R8_REIAG</name>
<dbReference type="EC" id="6.1.1.20" evidence="15"/>
<keyword evidence="11 16" id="KW-0694">RNA-binding</keyword>
<keyword evidence="12 15" id="KW-0648">Protein biosynthesis</keyword>
<dbReference type="SUPFAM" id="SSF50249">
    <property type="entry name" value="Nucleic acid-binding proteins"/>
    <property type="match status" value="1"/>
</dbReference>
<evidence type="ECO:0000259" key="19">
    <source>
        <dbReference type="PROSITE" id="PS51483"/>
    </source>
</evidence>
<dbReference type="InterPro" id="IPR036690">
    <property type="entry name" value="Fdx_antiC-bd_sf"/>
</dbReference>
<evidence type="ECO:0000313" key="20">
    <source>
        <dbReference type="EMBL" id="SHJ77739.1"/>
    </source>
</evidence>
<sequence>MKISLNWLKEYIDLGEEIGVISETLTNTGLEVEGLEEVEEIKGSLAGMVIGEVKTCAKHPDADKLSLTTVDIGQDELSPIVCGAPNVAAGQKVVVATVGAMLYPSEGDPFKIKKAKIRGEVSLGMICAEDELGLGSSHDGIMVLDTDLPNGTPAAELFKPTTDTVIEIGLTPNRADAASHYGVARDLKAAFERPTKFPDLSSFKVDSQSKPITVEVENAEACPRYSGLTIANVTVADSPKWLKARLNSIGLTPVNNIVDVTNYVLHSLGQPLHAFDLSEIEGNKVIVKTVKEGTPFVALDEKERKLSAKDLMICNASEEMCIAGVFGGVKSGVKSTTTDIFLESAYFSSDYVRNTATRHSLKTDASFRYERGTDPRITVDALKWAAILIKEVAGGEVNSDIIDIYPETVQDFTIQMSYRNINRLIGVELPKERIKSILEHLDIEVSHESDTGFQVDVPPYRFDVTREADVIEEILRIYGYNNIELGDYSTAGYLANFPTPDREKIQEKTGLYLSALGMNEIMSNSLTNPEYLAKAGYWEADENVEVLNKLSEELGIMRRTLIFSGLEALKHNINRKQPNLKFYEFGRVYQKQADQYKEEQQLGLFLTGDQSEESWNVDKKTSDFHELSSIVHKLLDKFSVADFQSVPTQSQGFEYGLDIILNNVVLVSFGKLKAKLTKIIGVNQSVFYAEFNWSKMLKKYGKTTLYKAVSKFPEVRRDLSLVIDKKTEFSEIMEIAQTIGRKLIKRINVFSVYEGENIGEDKKSYALSFILQDENKTLNDKVIDKTMNALIDSFEKNLNAIIRK</sequence>
<evidence type="ECO:0000256" key="9">
    <source>
        <dbReference type="ARBA" id="ARBA00022840"/>
    </source>
</evidence>
<dbReference type="GO" id="GO:0004826">
    <property type="term" value="F:phenylalanine-tRNA ligase activity"/>
    <property type="evidence" value="ECO:0007669"/>
    <property type="project" value="UniProtKB-UniRule"/>
</dbReference>
<evidence type="ECO:0000256" key="14">
    <source>
        <dbReference type="ARBA" id="ARBA00049255"/>
    </source>
</evidence>
<gene>
    <name evidence="15" type="primary">pheT</name>
    <name evidence="20" type="ORF">SAMN04488028_1011197</name>
</gene>
<evidence type="ECO:0000256" key="2">
    <source>
        <dbReference type="ARBA" id="ARBA00008653"/>
    </source>
</evidence>
<dbReference type="Pfam" id="PF03147">
    <property type="entry name" value="FDX-ACB"/>
    <property type="match status" value="1"/>
</dbReference>
<feature type="domain" description="TRNA-binding" evidence="17">
    <location>
        <begin position="42"/>
        <end position="155"/>
    </location>
</feature>
<dbReference type="EMBL" id="FRAA01000001">
    <property type="protein sequence ID" value="SHJ77739.1"/>
    <property type="molecule type" value="Genomic_DNA"/>
</dbReference>
<dbReference type="Pfam" id="PF17759">
    <property type="entry name" value="tRNA_synthFbeta"/>
    <property type="match status" value="1"/>
</dbReference>
<comment type="cofactor">
    <cofactor evidence="15">
        <name>Mg(2+)</name>
        <dbReference type="ChEBI" id="CHEBI:18420"/>
    </cofactor>
    <text evidence="15">Binds 2 magnesium ions per tetramer.</text>
</comment>
<dbReference type="InterPro" id="IPR004532">
    <property type="entry name" value="Phe-tRNA-ligase_IIc_bsu_bact"/>
</dbReference>
<proteinExistence type="inferred from homology"/>
<dbReference type="PANTHER" id="PTHR10947">
    <property type="entry name" value="PHENYLALANYL-TRNA SYNTHETASE BETA CHAIN AND LEUCINE-RICH REPEAT-CONTAINING PROTEIN 47"/>
    <property type="match status" value="1"/>
</dbReference>
<dbReference type="HAMAP" id="MF_00283">
    <property type="entry name" value="Phe_tRNA_synth_beta1"/>
    <property type="match status" value="1"/>
</dbReference>
<dbReference type="PROSITE" id="PS51483">
    <property type="entry name" value="B5"/>
    <property type="match status" value="1"/>
</dbReference>
<evidence type="ECO:0000256" key="16">
    <source>
        <dbReference type="PROSITE-ProRule" id="PRU00209"/>
    </source>
</evidence>
<evidence type="ECO:0000256" key="1">
    <source>
        <dbReference type="ARBA" id="ARBA00004496"/>
    </source>
</evidence>
<dbReference type="FunFam" id="3.30.70.380:FF:000001">
    <property type="entry name" value="Phenylalanine--tRNA ligase beta subunit"/>
    <property type="match status" value="1"/>
</dbReference>
<dbReference type="InterPro" id="IPR020825">
    <property type="entry name" value="Phe-tRNA_synthase-like_B3/B4"/>
</dbReference>
<organism evidence="20 21">
    <name type="scientific">Reichenbachiella agariperforans</name>
    <dbReference type="NCBI Taxonomy" id="156994"/>
    <lineage>
        <taxon>Bacteria</taxon>
        <taxon>Pseudomonadati</taxon>
        <taxon>Bacteroidota</taxon>
        <taxon>Cytophagia</taxon>
        <taxon>Cytophagales</taxon>
        <taxon>Reichenbachiellaceae</taxon>
        <taxon>Reichenbachiella</taxon>
    </lineage>
</organism>
<dbReference type="InterPro" id="IPR045864">
    <property type="entry name" value="aa-tRNA-synth_II/BPL/LPL"/>
</dbReference>
<comment type="similarity">
    <text evidence="2 15">Belongs to the phenylalanyl-tRNA synthetase beta subunit family. Type 1 subfamily.</text>
</comment>
<dbReference type="Pfam" id="PF01588">
    <property type="entry name" value="tRNA_bind"/>
    <property type="match status" value="1"/>
</dbReference>
<dbReference type="Gene3D" id="3.30.56.10">
    <property type="match status" value="2"/>
</dbReference>
<dbReference type="AlphaFoldDB" id="A0A1M6M2R8"/>
<evidence type="ECO:0000256" key="8">
    <source>
        <dbReference type="ARBA" id="ARBA00022741"/>
    </source>
</evidence>
<feature type="domain" description="B5" evidence="19">
    <location>
        <begin position="409"/>
        <end position="485"/>
    </location>
</feature>
<evidence type="ECO:0000256" key="6">
    <source>
        <dbReference type="ARBA" id="ARBA00022598"/>
    </source>
</evidence>
<comment type="catalytic activity">
    <reaction evidence="14 15">
        <text>tRNA(Phe) + L-phenylalanine + ATP = L-phenylalanyl-tRNA(Phe) + AMP + diphosphate + H(+)</text>
        <dbReference type="Rhea" id="RHEA:19413"/>
        <dbReference type="Rhea" id="RHEA-COMP:9668"/>
        <dbReference type="Rhea" id="RHEA-COMP:9699"/>
        <dbReference type="ChEBI" id="CHEBI:15378"/>
        <dbReference type="ChEBI" id="CHEBI:30616"/>
        <dbReference type="ChEBI" id="CHEBI:33019"/>
        <dbReference type="ChEBI" id="CHEBI:58095"/>
        <dbReference type="ChEBI" id="CHEBI:78442"/>
        <dbReference type="ChEBI" id="CHEBI:78531"/>
        <dbReference type="ChEBI" id="CHEBI:456215"/>
        <dbReference type="EC" id="6.1.1.20"/>
    </reaction>
</comment>
<dbReference type="Gene3D" id="3.50.40.10">
    <property type="entry name" value="Phenylalanyl-trna Synthetase, Chain B, domain 3"/>
    <property type="match status" value="1"/>
</dbReference>
<dbReference type="Gene3D" id="3.30.70.380">
    <property type="entry name" value="Ferrodoxin-fold anticodon-binding domain"/>
    <property type="match status" value="1"/>
</dbReference>
<dbReference type="InterPro" id="IPR002547">
    <property type="entry name" value="tRNA-bd_dom"/>
</dbReference>
<keyword evidence="4 15" id="KW-0963">Cytoplasm</keyword>
<comment type="subcellular location">
    <subcellularLocation>
        <location evidence="1 15">Cytoplasm</location>
    </subcellularLocation>
</comment>
<feature type="binding site" evidence="15">
    <location>
        <position position="473"/>
    </location>
    <ligand>
        <name>Mg(2+)</name>
        <dbReference type="ChEBI" id="CHEBI:18420"/>
        <note>shared with alpha subunit</note>
    </ligand>
</feature>
<keyword evidence="10 15" id="KW-0460">Magnesium</keyword>
<dbReference type="SMART" id="SM00896">
    <property type="entry name" value="FDX-ACB"/>
    <property type="match status" value="1"/>
</dbReference>
<dbReference type="SUPFAM" id="SSF55681">
    <property type="entry name" value="Class II aaRS and biotin synthetases"/>
    <property type="match status" value="1"/>
</dbReference>
<dbReference type="SMART" id="SM00873">
    <property type="entry name" value="B3_4"/>
    <property type="match status" value="1"/>
</dbReference>
<dbReference type="GO" id="GO:0005524">
    <property type="term" value="F:ATP binding"/>
    <property type="evidence" value="ECO:0007669"/>
    <property type="project" value="UniProtKB-UniRule"/>
</dbReference>